<reference evidence="1 2" key="2">
    <citation type="submission" date="2018-11" db="EMBL/GenBank/DDBJ databases">
        <authorList>
            <consortium name="Pathogen Informatics"/>
        </authorList>
    </citation>
    <scope>NUCLEOTIDE SEQUENCE [LARGE SCALE GENOMIC DNA]</scope>
</reference>
<reference evidence="3" key="1">
    <citation type="submission" date="2017-02" db="UniProtKB">
        <authorList>
            <consortium name="WormBaseParasite"/>
        </authorList>
    </citation>
    <scope>IDENTIFICATION</scope>
</reference>
<evidence type="ECO:0000313" key="2">
    <source>
        <dbReference type="Proteomes" id="UP000271162"/>
    </source>
</evidence>
<gene>
    <name evidence="1" type="ORF">NBR_LOCUS16551</name>
</gene>
<keyword evidence="2" id="KW-1185">Reference proteome</keyword>
<protein>
    <submittedName>
        <fullName evidence="3">RNA-directed DNA polymerase-like protein</fullName>
    </submittedName>
</protein>
<sequence>MIVFFYHYPNSCRFLGKKEHAYHRNREQTFGWILLSESVDMIIVLDSKTWCNVMGSAIRFPKICRLVKDALLPRLRQLCIPIDLYMFVGMKQEESI</sequence>
<dbReference type="Proteomes" id="UP000271162">
    <property type="component" value="Unassembled WGS sequence"/>
</dbReference>
<organism evidence="3">
    <name type="scientific">Nippostrongylus brasiliensis</name>
    <name type="common">Rat hookworm</name>
    <dbReference type="NCBI Taxonomy" id="27835"/>
    <lineage>
        <taxon>Eukaryota</taxon>
        <taxon>Metazoa</taxon>
        <taxon>Ecdysozoa</taxon>
        <taxon>Nematoda</taxon>
        <taxon>Chromadorea</taxon>
        <taxon>Rhabditida</taxon>
        <taxon>Rhabditina</taxon>
        <taxon>Rhabditomorpha</taxon>
        <taxon>Strongyloidea</taxon>
        <taxon>Heligmosomidae</taxon>
        <taxon>Nippostrongylus</taxon>
    </lineage>
</organism>
<evidence type="ECO:0000313" key="1">
    <source>
        <dbReference type="EMBL" id="VDL80146.1"/>
    </source>
</evidence>
<evidence type="ECO:0000313" key="3">
    <source>
        <dbReference type="WBParaSite" id="NBR_0001655001-mRNA-1"/>
    </source>
</evidence>
<dbReference type="AlphaFoldDB" id="A0A0N4YI33"/>
<dbReference type="WBParaSite" id="NBR_0001655001-mRNA-1">
    <property type="protein sequence ID" value="NBR_0001655001-mRNA-1"/>
    <property type="gene ID" value="NBR_0001655001"/>
</dbReference>
<dbReference type="EMBL" id="UYSL01022255">
    <property type="protein sequence ID" value="VDL80146.1"/>
    <property type="molecule type" value="Genomic_DNA"/>
</dbReference>
<proteinExistence type="predicted"/>
<name>A0A0N4YI33_NIPBR</name>
<accession>A0A0N4YI33</accession>